<accession>A0A1G2THM6</accession>
<dbReference type="EMBL" id="MHVR01000010">
    <property type="protein sequence ID" value="OHA96159.1"/>
    <property type="molecule type" value="Genomic_DNA"/>
</dbReference>
<evidence type="ECO:0008006" key="4">
    <source>
        <dbReference type="Google" id="ProtNLM"/>
    </source>
</evidence>
<protein>
    <recommendedName>
        <fullName evidence="4">DUF5666 domain-containing protein</fullName>
    </recommendedName>
</protein>
<sequence>MRRRLIIVIILIFSIFSFWFLFKEFTTAKQFDGNLLKVDDGFVVVRGTFVDSKQISLSKDLTDLKIYIDGETMIKRVAIKIPNTTEMFVIDSLPKEETVVDLETMKNDFLNNTIGLTARIKKTYLNKYMTEEITYRTPIFSQPRP</sequence>
<feature type="transmembrane region" description="Helical" evidence="1">
    <location>
        <begin position="5"/>
        <end position="22"/>
    </location>
</feature>
<dbReference type="Proteomes" id="UP000178175">
    <property type="component" value="Unassembled WGS sequence"/>
</dbReference>
<gene>
    <name evidence="2" type="ORF">A3C70_03540</name>
</gene>
<evidence type="ECO:0000313" key="3">
    <source>
        <dbReference type="Proteomes" id="UP000178175"/>
    </source>
</evidence>
<dbReference type="AlphaFoldDB" id="A0A1G2THM6"/>
<reference evidence="2 3" key="1">
    <citation type="journal article" date="2016" name="Nat. Commun.">
        <title>Thousands of microbial genomes shed light on interconnected biogeochemical processes in an aquifer system.</title>
        <authorList>
            <person name="Anantharaman K."/>
            <person name="Brown C.T."/>
            <person name="Hug L.A."/>
            <person name="Sharon I."/>
            <person name="Castelle C.J."/>
            <person name="Probst A.J."/>
            <person name="Thomas B.C."/>
            <person name="Singh A."/>
            <person name="Wilkins M.J."/>
            <person name="Karaoz U."/>
            <person name="Brodie E.L."/>
            <person name="Williams K.H."/>
            <person name="Hubbard S.S."/>
            <person name="Banfield J.F."/>
        </authorList>
    </citation>
    <scope>NUCLEOTIDE SEQUENCE [LARGE SCALE GENOMIC DNA]</scope>
</reference>
<keyword evidence="1" id="KW-1133">Transmembrane helix</keyword>
<evidence type="ECO:0000313" key="2">
    <source>
        <dbReference type="EMBL" id="OHA96159.1"/>
    </source>
</evidence>
<keyword evidence="1" id="KW-0812">Transmembrane</keyword>
<proteinExistence type="predicted"/>
<keyword evidence="1" id="KW-0472">Membrane</keyword>
<comment type="caution">
    <text evidence="2">The sequence shown here is derived from an EMBL/GenBank/DDBJ whole genome shotgun (WGS) entry which is preliminary data.</text>
</comment>
<name>A0A1G2THM6_9BACT</name>
<evidence type="ECO:0000256" key="1">
    <source>
        <dbReference type="SAM" id="Phobius"/>
    </source>
</evidence>
<organism evidence="2 3">
    <name type="scientific">Candidatus Zambryskibacteria bacterium RIFCSPHIGHO2_02_FULL_43_14</name>
    <dbReference type="NCBI Taxonomy" id="1802748"/>
    <lineage>
        <taxon>Bacteria</taxon>
        <taxon>Candidatus Zambryskiibacteriota</taxon>
    </lineage>
</organism>